<evidence type="ECO:0000313" key="2">
    <source>
        <dbReference type="EMBL" id="KAL2520039.1"/>
    </source>
</evidence>
<proteinExistence type="predicted"/>
<feature type="region of interest" description="Disordered" evidence="1">
    <location>
        <begin position="64"/>
        <end position="93"/>
    </location>
</feature>
<organism evidence="2 3">
    <name type="scientific">Forsythia ovata</name>
    <dbReference type="NCBI Taxonomy" id="205694"/>
    <lineage>
        <taxon>Eukaryota</taxon>
        <taxon>Viridiplantae</taxon>
        <taxon>Streptophyta</taxon>
        <taxon>Embryophyta</taxon>
        <taxon>Tracheophyta</taxon>
        <taxon>Spermatophyta</taxon>
        <taxon>Magnoliopsida</taxon>
        <taxon>eudicotyledons</taxon>
        <taxon>Gunneridae</taxon>
        <taxon>Pentapetalae</taxon>
        <taxon>asterids</taxon>
        <taxon>lamiids</taxon>
        <taxon>Lamiales</taxon>
        <taxon>Oleaceae</taxon>
        <taxon>Forsythieae</taxon>
        <taxon>Forsythia</taxon>
    </lineage>
</organism>
<sequence>MSGFYFSSVPKLKIRRSGVVDDILPSPPVPSTASVLGVTILQTPETMVSSFSFIPPGSEVTSEVLSAPFPAGPRSGKRNVGTDNKEGPSQTSIPHLAGKYEYINIGSRRDELDPTVLVKLPASATIPAASVHKYWTSTFGNAVNNVELTKLLKLAKVYTSRSHMLNYELYKVLTMKVDELRSTVGRDEDVNTLRS</sequence>
<reference evidence="3" key="1">
    <citation type="submission" date="2024-07" db="EMBL/GenBank/DDBJ databases">
        <title>Two chromosome-level genome assemblies of Korean endemic species Abeliophyllum distichum and Forsythia ovata (Oleaceae).</title>
        <authorList>
            <person name="Jang H."/>
        </authorList>
    </citation>
    <scope>NUCLEOTIDE SEQUENCE [LARGE SCALE GENOMIC DNA]</scope>
</reference>
<dbReference type="Proteomes" id="UP001604277">
    <property type="component" value="Unassembled WGS sequence"/>
</dbReference>
<keyword evidence="3" id="KW-1185">Reference proteome</keyword>
<gene>
    <name evidence="2" type="ORF">Fot_23962</name>
</gene>
<dbReference type="AlphaFoldDB" id="A0ABD1U4V8"/>
<protein>
    <submittedName>
        <fullName evidence="2">Uncharacterized protein</fullName>
    </submittedName>
</protein>
<name>A0ABD1U4V8_9LAMI</name>
<dbReference type="EMBL" id="JBFOLJ010000007">
    <property type="protein sequence ID" value="KAL2520039.1"/>
    <property type="molecule type" value="Genomic_DNA"/>
</dbReference>
<evidence type="ECO:0000313" key="3">
    <source>
        <dbReference type="Proteomes" id="UP001604277"/>
    </source>
</evidence>
<comment type="caution">
    <text evidence="2">The sequence shown here is derived from an EMBL/GenBank/DDBJ whole genome shotgun (WGS) entry which is preliminary data.</text>
</comment>
<evidence type="ECO:0000256" key="1">
    <source>
        <dbReference type="SAM" id="MobiDB-lite"/>
    </source>
</evidence>
<accession>A0ABD1U4V8</accession>